<dbReference type="EMBL" id="FOBS01000007">
    <property type="protein sequence ID" value="SEM23022.1"/>
    <property type="molecule type" value="Genomic_DNA"/>
</dbReference>
<dbReference type="GO" id="GO:0016020">
    <property type="term" value="C:membrane"/>
    <property type="evidence" value="ECO:0007669"/>
    <property type="project" value="UniProtKB-SubCell"/>
</dbReference>
<proteinExistence type="predicted"/>
<evidence type="ECO:0000256" key="7">
    <source>
        <dbReference type="ARBA" id="ARBA00023136"/>
    </source>
</evidence>
<dbReference type="STRING" id="43775.SAMN04489760_10767"/>
<dbReference type="PANTHER" id="PTHR38340">
    <property type="entry name" value="S-LAYER PROTEIN"/>
    <property type="match status" value="1"/>
</dbReference>
<evidence type="ECO:0000256" key="1">
    <source>
        <dbReference type="ARBA" id="ARBA00004370"/>
    </source>
</evidence>
<dbReference type="InterPro" id="IPR011049">
    <property type="entry name" value="Serralysin-like_metalloprot_C"/>
</dbReference>
<evidence type="ECO:0000313" key="8">
    <source>
        <dbReference type="EMBL" id="SEM23022.1"/>
    </source>
</evidence>
<evidence type="ECO:0000256" key="4">
    <source>
        <dbReference type="ARBA" id="ARBA00022656"/>
    </source>
</evidence>
<comment type="subcellular location">
    <subcellularLocation>
        <location evidence="1">Membrane</location>
    </subcellularLocation>
    <subcellularLocation>
        <location evidence="2">Secreted</location>
    </subcellularLocation>
</comment>
<dbReference type="Proteomes" id="UP000198744">
    <property type="component" value="Unassembled WGS sequence"/>
</dbReference>
<dbReference type="PRINTS" id="PR01488">
    <property type="entry name" value="RTXTOXINA"/>
</dbReference>
<reference evidence="8 9" key="1">
    <citation type="submission" date="2016-10" db="EMBL/GenBank/DDBJ databases">
        <authorList>
            <person name="de Groot N.N."/>
        </authorList>
    </citation>
    <scope>NUCLEOTIDE SEQUENCE [LARGE SCALE GENOMIC DNA]</scope>
    <source>
        <strain evidence="8 9">DSM 8423</strain>
    </source>
</reference>
<evidence type="ECO:0000256" key="6">
    <source>
        <dbReference type="ARBA" id="ARBA00023026"/>
    </source>
</evidence>
<dbReference type="GO" id="GO:0005576">
    <property type="term" value="C:extracellular region"/>
    <property type="evidence" value="ECO:0007669"/>
    <property type="project" value="UniProtKB-SubCell"/>
</dbReference>
<name>A0A1H7WN46_9BACT</name>
<evidence type="ECO:0000313" key="9">
    <source>
        <dbReference type="Proteomes" id="UP000198744"/>
    </source>
</evidence>
<evidence type="ECO:0000256" key="5">
    <source>
        <dbReference type="ARBA" id="ARBA00022737"/>
    </source>
</evidence>
<keyword evidence="3" id="KW-0964">Secreted</keyword>
<dbReference type="Pfam" id="PF00353">
    <property type="entry name" value="HemolysinCabind"/>
    <property type="match status" value="4"/>
</dbReference>
<keyword evidence="7" id="KW-0472">Membrane</keyword>
<keyword evidence="5" id="KW-0677">Repeat</keyword>
<evidence type="ECO:0000256" key="2">
    <source>
        <dbReference type="ARBA" id="ARBA00004613"/>
    </source>
</evidence>
<sequence length="502" mass="52040">MANITFHVPYDTRDFEIADPYTESYKVVMTSSKITVYWDSAHEYKTIFYGSFHISGEDVDGTVTKVEDYREGAKVYTASNLNYDVDTFLSYAAAGNARGFLTDVLKYNDAVTGSSGSDYLESFAGNDTIYGMGGNDKLYGGTGNDILDGGAGNDYMEGGAGNDTYYINSTGDSVYEAAGAGTDRVYASVSDTLDANVENLYLSGTAANGTGNTLNNSIQGTGNVNNLYGLAGNDTIYGMGGNDKLYGDTGNDTLDGGVGNDYMAGGAGNDTYYINSTGDSVYEAAGAGTDRAYASVSDTLDANVENLYLSGTAANGNGNTLNNIIQGTSKVNILSGLAGNDSLYGLVGNDTLKGGSGNDKIYGGTGNDVLYGGAGNDIVKGGAGQDRFVFLESGATNKDSISGFSHTDDTIVLKDILDGLDNDSIRGLSFNVSDVLTTTHYFEGAGKTGSGVHDASGIYNDTATGNIYYNPTGSTAGDSVLICTVGVSTAASLSNTDFVYSA</sequence>
<keyword evidence="4" id="KW-0800">Toxin</keyword>
<dbReference type="Gene3D" id="2.150.10.10">
    <property type="entry name" value="Serralysin-like metalloprotease, C-terminal"/>
    <property type="match status" value="4"/>
</dbReference>
<dbReference type="SUPFAM" id="SSF51120">
    <property type="entry name" value="beta-Roll"/>
    <property type="match status" value="3"/>
</dbReference>
<keyword evidence="9" id="KW-1185">Reference proteome</keyword>
<dbReference type="PROSITE" id="PS00330">
    <property type="entry name" value="HEMOLYSIN_CALCIUM"/>
    <property type="match status" value="5"/>
</dbReference>
<dbReference type="RefSeq" id="WP_093882931.1">
    <property type="nucleotide sequence ID" value="NZ_FOBS01000007.1"/>
</dbReference>
<gene>
    <name evidence="8" type="ORF">SAMN04489760_10767</name>
</gene>
<keyword evidence="6" id="KW-0843">Virulence</keyword>
<dbReference type="InterPro" id="IPR003995">
    <property type="entry name" value="RTX_toxin_determinant-A"/>
</dbReference>
<dbReference type="GO" id="GO:0005509">
    <property type="term" value="F:calcium ion binding"/>
    <property type="evidence" value="ECO:0007669"/>
    <property type="project" value="InterPro"/>
</dbReference>
<dbReference type="OrthoDB" id="5405960at2"/>
<dbReference type="PANTHER" id="PTHR38340:SF1">
    <property type="entry name" value="S-LAYER PROTEIN"/>
    <property type="match status" value="1"/>
</dbReference>
<dbReference type="InterPro" id="IPR050557">
    <property type="entry name" value="RTX_toxin/Mannuronan_C5-epim"/>
</dbReference>
<protein>
    <submittedName>
        <fullName evidence="8">Hemolysin-type calcium-binding repeat-containing protein</fullName>
    </submittedName>
</protein>
<organism evidence="8 9">
    <name type="scientific">Syntrophus gentianae</name>
    <dbReference type="NCBI Taxonomy" id="43775"/>
    <lineage>
        <taxon>Bacteria</taxon>
        <taxon>Pseudomonadati</taxon>
        <taxon>Thermodesulfobacteriota</taxon>
        <taxon>Syntrophia</taxon>
        <taxon>Syntrophales</taxon>
        <taxon>Syntrophaceae</taxon>
        <taxon>Syntrophus</taxon>
    </lineage>
</organism>
<dbReference type="AlphaFoldDB" id="A0A1H7WN46"/>
<dbReference type="GO" id="GO:0090729">
    <property type="term" value="F:toxin activity"/>
    <property type="evidence" value="ECO:0007669"/>
    <property type="project" value="UniProtKB-KW"/>
</dbReference>
<accession>A0A1H7WN46</accession>
<evidence type="ECO:0000256" key="3">
    <source>
        <dbReference type="ARBA" id="ARBA00022525"/>
    </source>
</evidence>
<dbReference type="PRINTS" id="PR00313">
    <property type="entry name" value="CABNDNGRPT"/>
</dbReference>
<dbReference type="InterPro" id="IPR018511">
    <property type="entry name" value="Hemolysin-typ_Ca-bd_CS"/>
</dbReference>
<dbReference type="InterPro" id="IPR001343">
    <property type="entry name" value="Hemolysn_Ca-bd"/>
</dbReference>